<evidence type="ECO:0000313" key="1">
    <source>
        <dbReference type="EMBL" id="MBC8361029.1"/>
    </source>
</evidence>
<gene>
    <name evidence="1" type="ORF">H8E23_06505</name>
</gene>
<organism evidence="1 2">
    <name type="scientific">Candidatus Desulfatibia profunda</name>
    <dbReference type="NCBI Taxonomy" id="2841695"/>
    <lineage>
        <taxon>Bacteria</taxon>
        <taxon>Pseudomonadati</taxon>
        <taxon>Thermodesulfobacteriota</taxon>
        <taxon>Desulfobacteria</taxon>
        <taxon>Desulfobacterales</taxon>
        <taxon>Desulfobacterales incertae sedis</taxon>
        <taxon>Candidatus Desulfatibia</taxon>
    </lineage>
</organism>
<name>A0A8J6TL74_9BACT</name>
<protein>
    <submittedName>
        <fullName evidence="1">Uncharacterized protein</fullName>
    </submittedName>
</protein>
<evidence type="ECO:0000313" key="2">
    <source>
        <dbReference type="Proteomes" id="UP000603434"/>
    </source>
</evidence>
<dbReference type="AlphaFoldDB" id="A0A8J6TL74"/>
<accession>A0A8J6TL74</accession>
<sequence length="113" mass="12998">MSDNTSVGPINNLDCLEELLNAGYVINGPRKDPQRDLISFKAFLKKGKEFVPEVWLSNMGYEFVEPSTFTKGHKIAYKMIDELFDERFNSNYTMVKGKREIPLYLKVAMPKAE</sequence>
<comment type="caution">
    <text evidence="1">The sequence shown here is derived from an EMBL/GenBank/DDBJ whole genome shotgun (WGS) entry which is preliminary data.</text>
</comment>
<dbReference type="EMBL" id="JACNJH010000117">
    <property type="protein sequence ID" value="MBC8361029.1"/>
    <property type="molecule type" value="Genomic_DNA"/>
</dbReference>
<proteinExistence type="predicted"/>
<reference evidence="1 2" key="1">
    <citation type="submission" date="2020-08" db="EMBL/GenBank/DDBJ databases">
        <title>Bridging the membrane lipid divide: bacteria of the FCB group superphylum have the potential to synthesize archaeal ether lipids.</title>
        <authorList>
            <person name="Villanueva L."/>
            <person name="Von Meijenfeldt F.A.B."/>
            <person name="Westbye A.B."/>
            <person name="Yadav S."/>
            <person name="Hopmans E.C."/>
            <person name="Dutilh B.E."/>
            <person name="Sinninghe Damste J.S."/>
        </authorList>
    </citation>
    <scope>NUCLEOTIDE SEQUENCE [LARGE SCALE GENOMIC DNA]</scope>
    <source>
        <strain evidence="1">NIOZ-UU30</strain>
    </source>
</reference>
<dbReference type="Proteomes" id="UP000603434">
    <property type="component" value="Unassembled WGS sequence"/>
</dbReference>